<dbReference type="AlphaFoldDB" id="A0A8J2NQX7"/>
<name>A0A8J2NQX7_9HEXA</name>
<dbReference type="Proteomes" id="UP000708208">
    <property type="component" value="Unassembled WGS sequence"/>
</dbReference>
<keyword evidence="3" id="KW-1185">Reference proteome</keyword>
<evidence type="ECO:0000313" key="3">
    <source>
        <dbReference type="Proteomes" id="UP000708208"/>
    </source>
</evidence>
<gene>
    <name evidence="2" type="ORF">AFUS01_LOCUS1036</name>
</gene>
<evidence type="ECO:0000313" key="2">
    <source>
        <dbReference type="EMBL" id="CAG7659022.1"/>
    </source>
</evidence>
<sequence length="188" mass="21137">MDRKYRMYDEETDRVFEVRNATFHEVEPLPVQTLRQLAEAGISIEAPGNIVNNPKPAVEEEQISLVCPIVSTPSSAPSTQDHQNQQTTLDNPTPSTSSSAQKTQQGEISIKYIPTTEQLADGLTKPLMKTKLVENRNELGLHERGIIRANLALSSPWIFSQRPLSIQTFYHLPKPSVMNYTSNFLFVN</sequence>
<comment type="caution">
    <text evidence="2">The sequence shown here is derived from an EMBL/GenBank/DDBJ whole genome shotgun (WGS) entry which is preliminary data.</text>
</comment>
<dbReference type="EMBL" id="CAJVCH010005752">
    <property type="protein sequence ID" value="CAG7659022.1"/>
    <property type="molecule type" value="Genomic_DNA"/>
</dbReference>
<accession>A0A8J2NQX7</accession>
<protein>
    <submittedName>
        <fullName evidence="2">Uncharacterized protein</fullName>
    </submittedName>
</protein>
<proteinExistence type="predicted"/>
<feature type="region of interest" description="Disordered" evidence="1">
    <location>
        <begin position="70"/>
        <end position="107"/>
    </location>
</feature>
<organism evidence="2 3">
    <name type="scientific">Allacma fusca</name>
    <dbReference type="NCBI Taxonomy" id="39272"/>
    <lineage>
        <taxon>Eukaryota</taxon>
        <taxon>Metazoa</taxon>
        <taxon>Ecdysozoa</taxon>
        <taxon>Arthropoda</taxon>
        <taxon>Hexapoda</taxon>
        <taxon>Collembola</taxon>
        <taxon>Symphypleona</taxon>
        <taxon>Sminthuridae</taxon>
        <taxon>Allacma</taxon>
    </lineage>
</organism>
<reference evidence="2" key="1">
    <citation type="submission" date="2021-06" db="EMBL/GenBank/DDBJ databases">
        <authorList>
            <person name="Hodson N. C."/>
            <person name="Mongue J. A."/>
            <person name="Jaron S. K."/>
        </authorList>
    </citation>
    <scope>NUCLEOTIDE SEQUENCE</scope>
</reference>
<feature type="compositionally biased region" description="Polar residues" evidence="1">
    <location>
        <begin position="71"/>
        <end position="107"/>
    </location>
</feature>
<evidence type="ECO:0000256" key="1">
    <source>
        <dbReference type="SAM" id="MobiDB-lite"/>
    </source>
</evidence>